<evidence type="ECO:0008006" key="5">
    <source>
        <dbReference type="Google" id="ProtNLM"/>
    </source>
</evidence>
<keyword evidence="2" id="KW-0812">Transmembrane</keyword>
<reference evidence="3 4" key="1">
    <citation type="journal article" date="2024" name="Nat. Commun.">
        <title>Phylogenomics reveals the evolutionary origins of lichenization in chlorophyte algae.</title>
        <authorList>
            <person name="Puginier C."/>
            <person name="Libourel C."/>
            <person name="Otte J."/>
            <person name="Skaloud P."/>
            <person name="Haon M."/>
            <person name="Grisel S."/>
            <person name="Petersen M."/>
            <person name="Berrin J.G."/>
            <person name="Delaux P.M."/>
            <person name="Dal Grande F."/>
            <person name="Keller J."/>
        </authorList>
    </citation>
    <scope>NUCLEOTIDE SEQUENCE [LARGE SCALE GENOMIC DNA]</scope>
    <source>
        <strain evidence="3 4">SAG 2523</strain>
    </source>
</reference>
<proteinExistence type="predicted"/>
<keyword evidence="2" id="KW-1133">Transmembrane helix</keyword>
<gene>
    <name evidence="3" type="ORF">WJX84_006080</name>
</gene>
<evidence type="ECO:0000256" key="2">
    <source>
        <dbReference type="SAM" id="Phobius"/>
    </source>
</evidence>
<comment type="caution">
    <text evidence="3">The sequence shown here is derived from an EMBL/GenBank/DDBJ whole genome shotgun (WGS) entry which is preliminary data.</text>
</comment>
<dbReference type="EMBL" id="JALJOV010000119">
    <property type="protein sequence ID" value="KAK9866990.1"/>
    <property type="molecule type" value="Genomic_DNA"/>
</dbReference>
<feature type="region of interest" description="Disordered" evidence="1">
    <location>
        <begin position="1"/>
        <end position="118"/>
    </location>
</feature>
<evidence type="ECO:0000313" key="4">
    <source>
        <dbReference type="Proteomes" id="UP001485043"/>
    </source>
</evidence>
<evidence type="ECO:0000313" key="3">
    <source>
        <dbReference type="EMBL" id="KAK9866990.1"/>
    </source>
</evidence>
<feature type="transmembrane region" description="Helical" evidence="2">
    <location>
        <begin position="139"/>
        <end position="160"/>
    </location>
</feature>
<evidence type="ECO:0000256" key="1">
    <source>
        <dbReference type="SAM" id="MobiDB-lite"/>
    </source>
</evidence>
<feature type="compositionally biased region" description="Pro residues" evidence="1">
    <location>
        <begin position="96"/>
        <end position="108"/>
    </location>
</feature>
<feature type="compositionally biased region" description="Polar residues" evidence="1">
    <location>
        <begin position="1"/>
        <end position="13"/>
    </location>
</feature>
<name>A0AAW1TE33_9CHLO</name>
<dbReference type="AlphaFoldDB" id="A0AAW1TE33"/>
<feature type="compositionally biased region" description="Low complexity" evidence="1">
    <location>
        <begin position="26"/>
        <end position="86"/>
    </location>
</feature>
<dbReference type="Proteomes" id="UP001485043">
    <property type="component" value="Unassembled WGS sequence"/>
</dbReference>
<organism evidence="3 4">
    <name type="scientific">Apatococcus fuscideae</name>
    <dbReference type="NCBI Taxonomy" id="2026836"/>
    <lineage>
        <taxon>Eukaryota</taxon>
        <taxon>Viridiplantae</taxon>
        <taxon>Chlorophyta</taxon>
        <taxon>core chlorophytes</taxon>
        <taxon>Trebouxiophyceae</taxon>
        <taxon>Chlorellales</taxon>
        <taxon>Chlorellaceae</taxon>
        <taxon>Apatococcus</taxon>
    </lineage>
</organism>
<keyword evidence="4" id="KW-1185">Reference proteome</keyword>
<accession>A0AAW1TE33</accession>
<protein>
    <recommendedName>
        <fullName evidence="5">LPXTG cell wall anchor domain-containing protein</fullName>
    </recommendedName>
</protein>
<sequence>MRTPFTLLSSNASAPAPFGDIETALSPESAEPPASSAEVPKPVAAPATSTVKTPAEAPTPGEAEGEAASALTPAAEVPEAPLEAQAGADTKDILQEPPPSLPSPPPVAPASSSPSTTAYDAQIDEAAGKGAPARQQSGWFGALAIIAIVAAIGVGGVWLLRRRRQQTQYTGLRENEMAMIRHDL</sequence>
<keyword evidence="2" id="KW-0472">Membrane</keyword>